<evidence type="ECO:0000313" key="11">
    <source>
        <dbReference type="EMBL" id="KAK4528426.1"/>
    </source>
</evidence>
<keyword evidence="7" id="KW-0862">Zinc</keyword>
<evidence type="ECO:0000313" key="12">
    <source>
        <dbReference type="Proteomes" id="UP001300502"/>
    </source>
</evidence>
<dbReference type="GO" id="GO:0008270">
    <property type="term" value="F:zinc ion binding"/>
    <property type="evidence" value="ECO:0007669"/>
    <property type="project" value="UniProtKB-KW"/>
</dbReference>
<dbReference type="PROSITE" id="PS50089">
    <property type="entry name" value="ZF_RING_2"/>
    <property type="match status" value="1"/>
</dbReference>
<evidence type="ECO:0000256" key="2">
    <source>
        <dbReference type="ARBA" id="ARBA00012483"/>
    </source>
</evidence>
<keyword evidence="5 8" id="KW-0863">Zinc-finger</keyword>
<dbReference type="GO" id="GO:0016567">
    <property type="term" value="P:protein ubiquitination"/>
    <property type="evidence" value="ECO:0007669"/>
    <property type="project" value="UniProtKB-ARBA"/>
</dbReference>
<evidence type="ECO:0000256" key="5">
    <source>
        <dbReference type="ARBA" id="ARBA00022771"/>
    </source>
</evidence>
<evidence type="ECO:0000256" key="9">
    <source>
        <dbReference type="SAM" id="MobiDB-lite"/>
    </source>
</evidence>
<dbReference type="Proteomes" id="UP001300502">
    <property type="component" value="Unassembled WGS sequence"/>
</dbReference>
<dbReference type="AlphaFoldDB" id="A0AAV9IMX8"/>
<evidence type="ECO:0000256" key="4">
    <source>
        <dbReference type="ARBA" id="ARBA00022723"/>
    </source>
</evidence>
<accession>A0AAV9IMX8</accession>
<dbReference type="PANTHER" id="PTHR45931:SF3">
    <property type="entry name" value="RING ZINC FINGER-CONTAINING PROTEIN"/>
    <property type="match status" value="1"/>
</dbReference>
<dbReference type="GO" id="GO:0005634">
    <property type="term" value="C:nucleus"/>
    <property type="evidence" value="ECO:0007669"/>
    <property type="project" value="TreeGrafter"/>
</dbReference>
<sequence length="163" mass="18790">MASYDADHNVSSSSPREEETGASLQVTELIDWLNMLGIDDEDDVVEEDEQDWRRNLVSWLTNQAPSLPVSKRAIEKLKTIQFSSENVPSTGSECVVCSESFQLGDEAKQLPCKHLYHSACILSWFRKHNSCPLCRHELPTDNLFYEAKRRERERWKEASHMFA</sequence>
<name>A0AAV9IMX8_9RHOD</name>
<evidence type="ECO:0000256" key="6">
    <source>
        <dbReference type="ARBA" id="ARBA00022786"/>
    </source>
</evidence>
<dbReference type="FunFam" id="3.30.40.10:FF:000127">
    <property type="entry name" value="E3 ubiquitin-protein ligase RNF181"/>
    <property type="match status" value="1"/>
</dbReference>
<evidence type="ECO:0000259" key="10">
    <source>
        <dbReference type="PROSITE" id="PS50089"/>
    </source>
</evidence>
<organism evidence="11 12">
    <name type="scientific">Galdieria yellowstonensis</name>
    <dbReference type="NCBI Taxonomy" id="3028027"/>
    <lineage>
        <taxon>Eukaryota</taxon>
        <taxon>Rhodophyta</taxon>
        <taxon>Bangiophyceae</taxon>
        <taxon>Galdieriales</taxon>
        <taxon>Galdieriaceae</taxon>
        <taxon>Galdieria</taxon>
    </lineage>
</organism>
<dbReference type="EC" id="2.3.2.27" evidence="2"/>
<comment type="caution">
    <text evidence="11">The sequence shown here is derived from an EMBL/GenBank/DDBJ whole genome shotgun (WGS) entry which is preliminary data.</text>
</comment>
<evidence type="ECO:0000256" key="3">
    <source>
        <dbReference type="ARBA" id="ARBA00022679"/>
    </source>
</evidence>
<protein>
    <recommendedName>
        <fullName evidence="2">RING-type E3 ubiquitin transferase</fullName>
        <ecNumber evidence="2">2.3.2.27</ecNumber>
    </recommendedName>
</protein>
<keyword evidence="12" id="KW-1185">Reference proteome</keyword>
<dbReference type="InterPro" id="IPR001841">
    <property type="entry name" value="Znf_RING"/>
</dbReference>
<gene>
    <name evidence="11" type="ORF">GAYE_SCF56G6369</name>
</gene>
<feature type="domain" description="RING-type" evidence="10">
    <location>
        <begin position="94"/>
        <end position="135"/>
    </location>
</feature>
<feature type="region of interest" description="Disordered" evidence="9">
    <location>
        <begin position="1"/>
        <end position="23"/>
    </location>
</feature>
<dbReference type="InterPro" id="IPR013083">
    <property type="entry name" value="Znf_RING/FYVE/PHD"/>
</dbReference>
<comment type="catalytic activity">
    <reaction evidence="1">
        <text>S-ubiquitinyl-[E2 ubiquitin-conjugating enzyme]-L-cysteine + [acceptor protein]-L-lysine = [E2 ubiquitin-conjugating enzyme]-L-cysteine + N(6)-ubiquitinyl-[acceptor protein]-L-lysine.</text>
        <dbReference type="EC" id="2.3.2.27"/>
    </reaction>
</comment>
<dbReference type="Pfam" id="PF13639">
    <property type="entry name" value="zf-RING_2"/>
    <property type="match status" value="1"/>
</dbReference>
<dbReference type="GO" id="GO:0006511">
    <property type="term" value="P:ubiquitin-dependent protein catabolic process"/>
    <property type="evidence" value="ECO:0007669"/>
    <property type="project" value="TreeGrafter"/>
</dbReference>
<dbReference type="GO" id="GO:0061630">
    <property type="term" value="F:ubiquitin protein ligase activity"/>
    <property type="evidence" value="ECO:0007669"/>
    <property type="project" value="UniProtKB-EC"/>
</dbReference>
<keyword evidence="3" id="KW-0808">Transferase</keyword>
<dbReference type="InterPro" id="IPR051834">
    <property type="entry name" value="RING_finger_E3_ligase"/>
</dbReference>
<keyword evidence="4" id="KW-0479">Metal-binding</keyword>
<dbReference type="PANTHER" id="PTHR45931">
    <property type="entry name" value="SI:CH211-59O9.10"/>
    <property type="match status" value="1"/>
</dbReference>
<reference evidence="11 12" key="1">
    <citation type="submission" date="2022-07" db="EMBL/GenBank/DDBJ databases">
        <title>Genome-wide signatures of adaptation to extreme environments.</title>
        <authorList>
            <person name="Cho C.H."/>
            <person name="Yoon H.S."/>
        </authorList>
    </citation>
    <scope>NUCLEOTIDE SEQUENCE [LARGE SCALE GENOMIC DNA]</scope>
    <source>
        <strain evidence="11 12">108.79 E11</strain>
    </source>
</reference>
<evidence type="ECO:0000256" key="1">
    <source>
        <dbReference type="ARBA" id="ARBA00000900"/>
    </source>
</evidence>
<dbReference type="Gene3D" id="3.30.40.10">
    <property type="entry name" value="Zinc/RING finger domain, C3HC4 (zinc finger)"/>
    <property type="match status" value="1"/>
</dbReference>
<dbReference type="SUPFAM" id="SSF57850">
    <property type="entry name" value="RING/U-box"/>
    <property type="match status" value="1"/>
</dbReference>
<dbReference type="SMART" id="SM00184">
    <property type="entry name" value="RING"/>
    <property type="match status" value="1"/>
</dbReference>
<keyword evidence="6" id="KW-0833">Ubl conjugation pathway</keyword>
<evidence type="ECO:0000256" key="8">
    <source>
        <dbReference type="PROSITE-ProRule" id="PRU00175"/>
    </source>
</evidence>
<proteinExistence type="predicted"/>
<evidence type="ECO:0000256" key="7">
    <source>
        <dbReference type="ARBA" id="ARBA00022833"/>
    </source>
</evidence>
<dbReference type="EMBL" id="JANCYU010000064">
    <property type="protein sequence ID" value="KAK4528426.1"/>
    <property type="molecule type" value="Genomic_DNA"/>
</dbReference>